<gene>
    <name evidence="3" type="ORF">Ocin01_16813</name>
</gene>
<dbReference type="Gene3D" id="3.10.100.10">
    <property type="entry name" value="Mannose-Binding Protein A, subunit A"/>
    <property type="match status" value="1"/>
</dbReference>
<organism evidence="3 4">
    <name type="scientific">Orchesella cincta</name>
    <name type="common">Springtail</name>
    <name type="synonym">Podura cincta</name>
    <dbReference type="NCBI Taxonomy" id="48709"/>
    <lineage>
        <taxon>Eukaryota</taxon>
        <taxon>Metazoa</taxon>
        <taxon>Ecdysozoa</taxon>
        <taxon>Arthropoda</taxon>
        <taxon>Hexapoda</taxon>
        <taxon>Collembola</taxon>
        <taxon>Entomobryomorpha</taxon>
        <taxon>Entomobryoidea</taxon>
        <taxon>Orchesellidae</taxon>
        <taxon>Orchesellinae</taxon>
        <taxon>Orchesella</taxon>
    </lineage>
</organism>
<protein>
    <submittedName>
        <fullName evidence="3">C-type lectin domain family 4 member F</fullName>
    </submittedName>
</protein>
<dbReference type="Proteomes" id="UP000094527">
    <property type="component" value="Unassembled WGS sequence"/>
</dbReference>
<dbReference type="PROSITE" id="PS50041">
    <property type="entry name" value="C_TYPE_LECTIN_2"/>
    <property type="match status" value="1"/>
</dbReference>
<feature type="signal peptide" evidence="1">
    <location>
        <begin position="1"/>
        <end position="20"/>
    </location>
</feature>
<dbReference type="SUPFAM" id="SSF56436">
    <property type="entry name" value="C-type lectin-like"/>
    <property type="match status" value="1"/>
</dbReference>
<evidence type="ECO:0000259" key="2">
    <source>
        <dbReference type="PROSITE" id="PS50041"/>
    </source>
</evidence>
<keyword evidence="3" id="KW-0430">Lectin</keyword>
<evidence type="ECO:0000313" key="3">
    <source>
        <dbReference type="EMBL" id="ODM89868.1"/>
    </source>
</evidence>
<name>A0A1D2MA52_ORCCI</name>
<evidence type="ECO:0000256" key="1">
    <source>
        <dbReference type="SAM" id="SignalP"/>
    </source>
</evidence>
<dbReference type="SMART" id="SM00034">
    <property type="entry name" value="CLECT"/>
    <property type="match status" value="1"/>
</dbReference>
<evidence type="ECO:0000313" key="4">
    <source>
        <dbReference type="Proteomes" id="UP000094527"/>
    </source>
</evidence>
<dbReference type="InterPro" id="IPR001304">
    <property type="entry name" value="C-type_lectin-like"/>
</dbReference>
<dbReference type="AlphaFoldDB" id="A0A1D2MA52"/>
<feature type="domain" description="C-type lectin" evidence="2">
    <location>
        <begin position="39"/>
        <end position="163"/>
    </location>
</feature>
<dbReference type="Pfam" id="PF00059">
    <property type="entry name" value="Lectin_C"/>
    <property type="match status" value="1"/>
</dbReference>
<proteinExistence type="predicted"/>
<accession>A0A1D2MA52</accession>
<reference evidence="3 4" key="1">
    <citation type="journal article" date="2016" name="Genome Biol. Evol.">
        <title>Gene Family Evolution Reflects Adaptation to Soil Environmental Stressors in the Genome of the Collembolan Orchesella cincta.</title>
        <authorList>
            <person name="Faddeeva-Vakhrusheva A."/>
            <person name="Derks M.F."/>
            <person name="Anvar S.Y."/>
            <person name="Agamennone V."/>
            <person name="Suring W."/>
            <person name="Smit S."/>
            <person name="van Straalen N.M."/>
            <person name="Roelofs D."/>
        </authorList>
    </citation>
    <scope>NUCLEOTIDE SEQUENCE [LARGE SCALE GENOMIC DNA]</scope>
    <source>
        <tissue evidence="3">Mixed pool</tissue>
    </source>
</reference>
<sequence length="165" mass="18401">MKVVIIHCIIMQALFFLSEAAPTNITGDISAELVYLGFVDGKNYFTYEMDQSWFEARTLCQDDGLILASITSDAQLAFLKSQTVHAKIWGHEHWIGARDAQLPRALSYDDTGMEPPTLTGIEWIYRGDDYSTCGAYNPGKSSTTPDPDLIMFPCVFGRPFLCSTL</sequence>
<dbReference type="EMBL" id="LJIJ01002313">
    <property type="protein sequence ID" value="ODM89868.1"/>
    <property type="molecule type" value="Genomic_DNA"/>
</dbReference>
<dbReference type="CDD" id="cd00037">
    <property type="entry name" value="CLECT"/>
    <property type="match status" value="1"/>
</dbReference>
<dbReference type="InterPro" id="IPR016186">
    <property type="entry name" value="C-type_lectin-like/link_sf"/>
</dbReference>
<dbReference type="GO" id="GO:0030246">
    <property type="term" value="F:carbohydrate binding"/>
    <property type="evidence" value="ECO:0007669"/>
    <property type="project" value="UniProtKB-KW"/>
</dbReference>
<keyword evidence="4" id="KW-1185">Reference proteome</keyword>
<dbReference type="InterPro" id="IPR016187">
    <property type="entry name" value="CTDL_fold"/>
</dbReference>
<comment type="caution">
    <text evidence="3">The sequence shown here is derived from an EMBL/GenBank/DDBJ whole genome shotgun (WGS) entry which is preliminary data.</text>
</comment>
<feature type="chain" id="PRO_5008903689" evidence="1">
    <location>
        <begin position="21"/>
        <end position="165"/>
    </location>
</feature>
<keyword evidence="1" id="KW-0732">Signal</keyword>